<proteinExistence type="predicted"/>
<reference evidence="1 2" key="1">
    <citation type="submission" date="2017-08" db="EMBL/GenBank/DDBJ databases">
        <authorList>
            <person name="de Groot N.N."/>
        </authorList>
    </citation>
    <scope>NUCLEOTIDE SEQUENCE [LARGE SCALE GENOMIC DNA]</scope>
    <source>
        <strain evidence="1 2">JC85</strain>
    </source>
</reference>
<organism evidence="1 2">
    <name type="scientific">Rhizobium subbaraonis</name>
    <dbReference type="NCBI Taxonomy" id="908946"/>
    <lineage>
        <taxon>Bacteria</taxon>
        <taxon>Pseudomonadati</taxon>
        <taxon>Pseudomonadota</taxon>
        <taxon>Alphaproteobacteria</taxon>
        <taxon>Hyphomicrobiales</taxon>
        <taxon>Rhizobiaceae</taxon>
        <taxon>Rhizobium/Agrobacterium group</taxon>
        <taxon>Rhizobium</taxon>
    </lineage>
</organism>
<dbReference type="RefSeq" id="WP_097140426.1">
    <property type="nucleotide sequence ID" value="NZ_OBQD01000008.1"/>
</dbReference>
<evidence type="ECO:0000313" key="1">
    <source>
        <dbReference type="EMBL" id="SOC41371.1"/>
    </source>
</evidence>
<name>A0A285UMA0_9HYPH</name>
<keyword evidence="2" id="KW-1185">Reference proteome</keyword>
<evidence type="ECO:0000313" key="2">
    <source>
        <dbReference type="Proteomes" id="UP000219167"/>
    </source>
</evidence>
<dbReference type="EMBL" id="OBQD01000008">
    <property type="protein sequence ID" value="SOC41371.1"/>
    <property type="molecule type" value="Genomic_DNA"/>
</dbReference>
<dbReference type="AlphaFoldDB" id="A0A285UMA0"/>
<dbReference type="Proteomes" id="UP000219167">
    <property type="component" value="Unassembled WGS sequence"/>
</dbReference>
<protein>
    <submittedName>
        <fullName evidence="1">Uncharacterized protein</fullName>
    </submittedName>
</protein>
<dbReference type="OrthoDB" id="3078657at2"/>
<accession>A0A285UMA0</accession>
<sequence length="166" mass="19038">MENTLGPDNAIWDDGEWVSWDEINQQIQYKEWRARYPNADLSLVSVFESLIGTAEEYYHLTGRHLQVYGDIGELYGAITHGIKLHRNYAKGSDGRLGNDFVEVKTITPFKNCDVVEINLERNFSKILIVKINADFEVRGKLIDRKALPKGNGRGKRLRIDWSLVEA</sequence>
<gene>
    <name evidence="1" type="ORF">SAMN05892877_108250</name>
</gene>